<feature type="transmembrane region" description="Helical" evidence="1">
    <location>
        <begin position="25"/>
        <end position="45"/>
    </location>
</feature>
<sequence>MTAVREELPEGRYGRSADERADHKLKIIGAVLGAAVLLVVGWIGYDYVSGKSELNAQVVTFEIPSKDKVTMGLDVNKDTSTAGTCTVRALDENHNEVGRKDIAFTKGQHVSHVTVELRTTSKASSAELISCQTG</sequence>
<comment type="caution">
    <text evidence="2">The sequence shown here is derived from an EMBL/GenBank/DDBJ whole genome shotgun (WGS) entry which is preliminary data.</text>
</comment>
<evidence type="ECO:0000313" key="3">
    <source>
        <dbReference type="Proteomes" id="UP000664167"/>
    </source>
</evidence>
<evidence type="ECO:0000256" key="1">
    <source>
        <dbReference type="SAM" id="Phobius"/>
    </source>
</evidence>
<keyword evidence="3" id="KW-1185">Reference proteome</keyword>
<keyword evidence="1" id="KW-0472">Membrane</keyword>
<accession>A0A939JJ05</accession>
<dbReference type="RefSeq" id="WP_206963639.1">
    <property type="nucleotide sequence ID" value="NZ_BAAAJJ010000002.1"/>
</dbReference>
<dbReference type="EMBL" id="JAFLRJ010000190">
    <property type="protein sequence ID" value="MBO0514232.1"/>
    <property type="molecule type" value="Genomic_DNA"/>
</dbReference>
<keyword evidence="1" id="KW-1133">Transmembrane helix</keyword>
<organism evidence="2 3">
    <name type="scientific">Streptomyces beijiangensis</name>
    <dbReference type="NCBI Taxonomy" id="163361"/>
    <lineage>
        <taxon>Bacteria</taxon>
        <taxon>Bacillati</taxon>
        <taxon>Actinomycetota</taxon>
        <taxon>Actinomycetes</taxon>
        <taxon>Kitasatosporales</taxon>
        <taxon>Streptomycetaceae</taxon>
        <taxon>Streptomyces</taxon>
    </lineage>
</organism>
<proteinExistence type="predicted"/>
<keyword evidence="1" id="KW-0812">Transmembrane</keyword>
<protein>
    <submittedName>
        <fullName evidence="2">DUF4307 domain-containing protein</fullName>
    </submittedName>
</protein>
<gene>
    <name evidence="2" type="ORF">J0695_20865</name>
</gene>
<dbReference type="Proteomes" id="UP000664167">
    <property type="component" value="Unassembled WGS sequence"/>
</dbReference>
<dbReference type="Pfam" id="PF14155">
    <property type="entry name" value="DUF4307"/>
    <property type="match status" value="1"/>
</dbReference>
<dbReference type="AlphaFoldDB" id="A0A939JJ05"/>
<dbReference type="InterPro" id="IPR025443">
    <property type="entry name" value="DUF4307"/>
</dbReference>
<reference evidence="2" key="1">
    <citation type="submission" date="2021-03" db="EMBL/GenBank/DDBJ databases">
        <title>Streptomyces poriferae sp. nov., a novel marine sponge-derived Actinobacteria species with anti-MRSA activity.</title>
        <authorList>
            <person name="Sandoval-Powers M."/>
            <person name="Kralova S."/>
            <person name="Nguyen G.-S."/>
            <person name="Fawwal D."/>
            <person name="Degnes K."/>
            <person name="Klinkenberg G."/>
            <person name="Sletta H."/>
            <person name="Wentzel A."/>
            <person name="Liles M.R."/>
        </authorList>
    </citation>
    <scope>NUCLEOTIDE SEQUENCE</scope>
    <source>
        <strain evidence="2">DSM 41794</strain>
    </source>
</reference>
<name>A0A939JJ05_9ACTN</name>
<evidence type="ECO:0000313" key="2">
    <source>
        <dbReference type="EMBL" id="MBO0514232.1"/>
    </source>
</evidence>